<name>A0A4R5M045_9BURK</name>
<feature type="region of interest" description="Disordered" evidence="1">
    <location>
        <begin position="42"/>
        <end position="66"/>
    </location>
</feature>
<organism evidence="2 3">
    <name type="scientific">Paraburkholderia silviterrae</name>
    <dbReference type="NCBI Taxonomy" id="2528715"/>
    <lineage>
        <taxon>Bacteria</taxon>
        <taxon>Pseudomonadati</taxon>
        <taxon>Pseudomonadota</taxon>
        <taxon>Betaproteobacteria</taxon>
        <taxon>Burkholderiales</taxon>
        <taxon>Burkholderiaceae</taxon>
        <taxon>Paraburkholderia</taxon>
    </lineage>
</organism>
<protein>
    <submittedName>
        <fullName evidence="2">DUF1289 domain-containing protein</fullName>
    </submittedName>
</protein>
<dbReference type="Proteomes" id="UP000295722">
    <property type="component" value="Unassembled WGS sequence"/>
</dbReference>
<proteinExistence type="predicted"/>
<evidence type="ECO:0000313" key="2">
    <source>
        <dbReference type="EMBL" id="TDG18404.1"/>
    </source>
</evidence>
<dbReference type="RefSeq" id="WP_133199296.1">
    <property type="nucleotide sequence ID" value="NZ_JBHUCW010000041.1"/>
</dbReference>
<dbReference type="OrthoDB" id="8911262at2"/>
<dbReference type="Pfam" id="PF06945">
    <property type="entry name" value="DUF1289"/>
    <property type="match status" value="1"/>
</dbReference>
<keyword evidence="3" id="KW-1185">Reference proteome</keyword>
<dbReference type="AlphaFoldDB" id="A0A4R5M045"/>
<dbReference type="EMBL" id="SMRP01000031">
    <property type="protein sequence ID" value="TDG18404.1"/>
    <property type="molecule type" value="Genomic_DNA"/>
</dbReference>
<dbReference type="InterPro" id="IPR010710">
    <property type="entry name" value="DUF1289"/>
</dbReference>
<evidence type="ECO:0000313" key="3">
    <source>
        <dbReference type="Proteomes" id="UP000295722"/>
    </source>
</evidence>
<sequence length="66" mass="7394">MAVKSPCIEVCTFDGKTGLCVGCLRTLDEIRGWKKMTDHRRHQILNERPRRQAKLARGTPAPSSTA</sequence>
<comment type="caution">
    <text evidence="2">The sequence shown here is derived from an EMBL/GenBank/DDBJ whole genome shotgun (WGS) entry which is preliminary data.</text>
</comment>
<dbReference type="PANTHER" id="PTHR35175">
    <property type="entry name" value="DUF1289 DOMAIN-CONTAINING PROTEIN"/>
    <property type="match status" value="1"/>
</dbReference>
<evidence type="ECO:0000256" key="1">
    <source>
        <dbReference type="SAM" id="MobiDB-lite"/>
    </source>
</evidence>
<reference evidence="2 3" key="1">
    <citation type="submission" date="2019-03" db="EMBL/GenBank/DDBJ databases">
        <title>Paraburkholderia sp. 4M-K11, isolated from subtropical forest soil.</title>
        <authorList>
            <person name="Gao Z.-H."/>
            <person name="Qiu L.-H."/>
        </authorList>
    </citation>
    <scope>NUCLEOTIDE SEQUENCE [LARGE SCALE GENOMIC DNA]</scope>
    <source>
        <strain evidence="2 3">4M-K11</strain>
    </source>
</reference>
<accession>A0A4R5M045</accession>
<dbReference type="PANTHER" id="PTHR35175:SF2">
    <property type="entry name" value="DUF1289 DOMAIN-CONTAINING PROTEIN"/>
    <property type="match status" value="1"/>
</dbReference>
<gene>
    <name evidence="2" type="ORF">EYW47_34545</name>
</gene>